<feature type="compositionally biased region" description="Basic residues" evidence="1">
    <location>
        <begin position="33"/>
        <end position="42"/>
    </location>
</feature>
<feature type="region of interest" description="Disordered" evidence="1">
    <location>
        <begin position="22"/>
        <end position="42"/>
    </location>
</feature>
<dbReference type="KEGG" id="cbk:CLL_A1983"/>
<proteinExistence type="predicted"/>
<accession>B2TM59</accession>
<accession>U4P5X8</accession>
<gene>
    <name evidence="2" type="ordered locus">CLL_A1983</name>
</gene>
<evidence type="ECO:0000313" key="2">
    <source>
        <dbReference type="EMBL" id="ACD22194.1"/>
    </source>
</evidence>
<reference evidence="2" key="2">
    <citation type="submission" date="2009-08" db="EMBL/GenBank/DDBJ databases">
        <authorList>
            <person name="Shrivastava S."/>
            <person name="Brinkac L.M."/>
            <person name="Dodson R.J."/>
            <person name="Harkins D.M."/>
            <person name="Durkin A.S."/>
            <person name="Sutton G."/>
        </authorList>
    </citation>
    <scope>NUCLEOTIDE SEQUENCE</scope>
    <source>
        <strain evidence="2">Eklund 17B</strain>
    </source>
</reference>
<dbReference type="PATRIC" id="fig|935198.13.peg.1935"/>
<organism evidence="2">
    <name type="scientific">Clostridium botulinum (strain Eklund 17B / Type B)</name>
    <dbReference type="NCBI Taxonomy" id="935198"/>
    <lineage>
        <taxon>Bacteria</taxon>
        <taxon>Bacillati</taxon>
        <taxon>Bacillota</taxon>
        <taxon>Clostridia</taxon>
        <taxon>Eubacteriales</taxon>
        <taxon>Clostridiaceae</taxon>
        <taxon>Clostridium</taxon>
    </lineage>
</organism>
<dbReference type="EMBL" id="CP001056">
    <property type="protein sequence ID" value="ACD22194.1"/>
    <property type="molecule type" value="Genomic_DNA"/>
</dbReference>
<name>B2TM59_CLOBB</name>
<reference evidence="2" key="1">
    <citation type="submission" date="2009-06" db="EMBL/GenBank/DDBJ databases">
        <authorList>
            <consortium name="US DOE Joint Genome Institute (JGI-PGF)"/>
            <person name="Lucas S."/>
            <person name="Copeland A."/>
            <person name="Lapidus A."/>
            <person name="Glavina del Rio T."/>
            <person name="Dalin E."/>
            <person name="Tice H."/>
            <person name="Bruce D."/>
            <person name="Goodwin L."/>
            <person name="Pitluck S."/>
            <person name="Kyrpides N."/>
            <person name="Mavromatis K."/>
            <person name="Ivanova N."/>
            <person name="Saunders E."/>
            <person name="Brettin T."/>
            <person name="Detter J.C."/>
            <person name="Han C."/>
            <person name="Larimer F."/>
            <person name="Land M."/>
            <person name="Hauser L."/>
            <person name="Markowitz V."/>
            <person name="Cheng J.-F."/>
            <person name="Hugenholtz P."/>
            <person name="Woyke T."/>
            <person name="Wu D."/>
            <person name="Gronow S."/>
            <person name="Klenk H.-P."/>
            <person name="Eisen J.A."/>
        </authorList>
    </citation>
    <scope>NUCLEOTIDE SEQUENCE</scope>
    <source>
        <strain evidence="2">Eklund 17B</strain>
    </source>
</reference>
<evidence type="ECO:0000256" key="1">
    <source>
        <dbReference type="SAM" id="MobiDB-lite"/>
    </source>
</evidence>
<dbReference type="AlphaFoldDB" id="B2TM59"/>
<dbReference type="HOGENOM" id="CLU_218653_0_0_9"/>
<sequence length="42" mass="4782">MFLGEINIMSEKHDCSCASQQEKEKKANNCGVKHSKKTQKKD</sequence>
<protein>
    <submittedName>
        <fullName evidence="2">Uncharacterized protein</fullName>
    </submittedName>
</protein>